<keyword evidence="3" id="KW-1185">Reference proteome</keyword>
<organism evidence="2 3">
    <name type="scientific">Pelusios castaneus</name>
    <name type="common">West African mud turtle</name>
    <dbReference type="NCBI Taxonomy" id="367368"/>
    <lineage>
        <taxon>Eukaryota</taxon>
        <taxon>Metazoa</taxon>
        <taxon>Chordata</taxon>
        <taxon>Craniata</taxon>
        <taxon>Vertebrata</taxon>
        <taxon>Euteleostomi</taxon>
        <taxon>Archelosauria</taxon>
        <taxon>Testudinata</taxon>
        <taxon>Testudines</taxon>
        <taxon>Pleurodira</taxon>
        <taxon>Pelomedusidae</taxon>
        <taxon>Pelusios</taxon>
    </lineage>
</organism>
<feature type="compositionally biased region" description="Polar residues" evidence="1">
    <location>
        <begin position="75"/>
        <end position="84"/>
    </location>
</feature>
<dbReference type="Proteomes" id="UP000694393">
    <property type="component" value="Unplaced"/>
</dbReference>
<dbReference type="AlphaFoldDB" id="A0A8C8RTB5"/>
<proteinExistence type="predicted"/>
<evidence type="ECO:0000313" key="3">
    <source>
        <dbReference type="Proteomes" id="UP000694393"/>
    </source>
</evidence>
<accession>A0A8C8RTB5</accession>
<sequence>IIQSSQPSSLKLTCRGLRLQRVLAFLPCPFPPDLAARVVLRLLLGWAGAVWPGSGGSEKGGLSFLWAGWSPARSLTASQTSKTSQRGEPESRRSAARESHSRGGWAGSGQAVSRSRCTAPSRDRAKLRFSGRRRRIRRSAPTTSSAGGRLERSKRYRWPASAGAASGEREQRETEAQPGYGAPRAGKGA</sequence>
<evidence type="ECO:0000256" key="1">
    <source>
        <dbReference type="SAM" id="MobiDB-lite"/>
    </source>
</evidence>
<protein>
    <submittedName>
        <fullName evidence="2">Uncharacterized protein</fullName>
    </submittedName>
</protein>
<feature type="compositionally biased region" description="Basic and acidic residues" evidence="1">
    <location>
        <begin position="85"/>
        <end position="101"/>
    </location>
</feature>
<evidence type="ECO:0000313" key="2">
    <source>
        <dbReference type="Ensembl" id="ENSPCEP00000009764.1"/>
    </source>
</evidence>
<dbReference type="Ensembl" id="ENSPCET00000010096.1">
    <property type="protein sequence ID" value="ENSPCEP00000009764.1"/>
    <property type="gene ID" value="ENSPCEG00000007761.1"/>
</dbReference>
<feature type="region of interest" description="Disordered" evidence="1">
    <location>
        <begin position="75"/>
        <end position="189"/>
    </location>
</feature>
<name>A0A8C8RTB5_9SAUR</name>
<feature type="compositionally biased region" description="Basic residues" evidence="1">
    <location>
        <begin position="127"/>
        <end position="138"/>
    </location>
</feature>
<reference evidence="2" key="1">
    <citation type="submission" date="2025-08" db="UniProtKB">
        <authorList>
            <consortium name="Ensembl"/>
        </authorList>
    </citation>
    <scope>IDENTIFICATION</scope>
</reference>
<reference evidence="2" key="2">
    <citation type="submission" date="2025-09" db="UniProtKB">
        <authorList>
            <consortium name="Ensembl"/>
        </authorList>
    </citation>
    <scope>IDENTIFICATION</scope>
</reference>